<feature type="transmembrane region" description="Helical" evidence="1">
    <location>
        <begin position="21"/>
        <end position="45"/>
    </location>
</feature>
<proteinExistence type="predicted"/>
<gene>
    <name evidence="2" type="ORF">M404DRAFT_542421</name>
</gene>
<organism evidence="2 3">
    <name type="scientific">Pisolithus tinctorius Marx 270</name>
    <dbReference type="NCBI Taxonomy" id="870435"/>
    <lineage>
        <taxon>Eukaryota</taxon>
        <taxon>Fungi</taxon>
        <taxon>Dikarya</taxon>
        <taxon>Basidiomycota</taxon>
        <taxon>Agaricomycotina</taxon>
        <taxon>Agaricomycetes</taxon>
        <taxon>Agaricomycetidae</taxon>
        <taxon>Boletales</taxon>
        <taxon>Sclerodermatineae</taxon>
        <taxon>Pisolithaceae</taxon>
        <taxon>Pisolithus</taxon>
    </lineage>
</organism>
<keyword evidence="1" id="KW-1133">Transmembrane helix</keyword>
<keyword evidence="1" id="KW-0812">Transmembrane</keyword>
<dbReference type="Proteomes" id="UP000054217">
    <property type="component" value="Unassembled WGS sequence"/>
</dbReference>
<dbReference type="HOGENOM" id="CLU_2455627_0_0_1"/>
<dbReference type="AlphaFoldDB" id="A0A0C3MW80"/>
<evidence type="ECO:0000313" key="3">
    <source>
        <dbReference type="Proteomes" id="UP000054217"/>
    </source>
</evidence>
<protein>
    <submittedName>
        <fullName evidence="2">Uncharacterized protein</fullName>
    </submittedName>
</protein>
<dbReference type="EMBL" id="KN832203">
    <property type="protein sequence ID" value="KIN93189.1"/>
    <property type="molecule type" value="Genomic_DNA"/>
</dbReference>
<keyword evidence="1" id="KW-0472">Membrane</keyword>
<evidence type="ECO:0000313" key="2">
    <source>
        <dbReference type="EMBL" id="KIN93189.1"/>
    </source>
</evidence>
<reference evidence="2 3" key="1">
    <citation type="submission" date="2014-04" db="EMBL/GenBank/DDBJ databases">
        <authorList>
            <consortium name="DOE Joint Genome Institute"/>
            <person name="Kuo A."/>
            <person name="Kohler A."/>
            <person name="Costa M.D."/>
            <person name="Nagy L.G."/>
            <person name="Floudas D."/>
            <person name="Copeland A."/>
            <person name="Barry K.W."/>
            <person name="Cichocki N."/>
            <person name="Veneault-Fourrey C."/>
            <person name="LaButti K."/>
            <person name="Lindquist E.A."/>
            <person name="Lipzen A."/>
            <person name="Lundell T."/>
            <person name="Morin E."/>
            <person name="Murat C."/>
            <person name="Sun H."/>
            <person name="Tunlid A."/>
            <person name="Henrissat B."/>
            <person name="Grigoriev I.V."/>
            <person name="Hibbett D.S."/>
            <person name="Martin F."/>
            <person name="Nordberg H.P."/>
            <person name="Cantor M.N."/>
            <person name="Hua S.X."/>
        </authorList>
    </citation>
    <scope>NUCLEOTIDE SEQUENCE [LARGE SCALE GENOMIC DNA]</scope>
    <source>
        <strain evidence="2 3">Marx 270</strain>
    </source>
</reference>
<accession>A0A0C3MW80</accession>
<keyword evidence="3" id="KW-1185">Reference proteome</keyword>
<sequence length="89" mass="10241">MVMYNFLRLLELLDKRDTRPALVTILADAVIDAMAFGVFLLWLVLVPWPQYSDSARCFNVSTSLWARYNDCVCKRKYSVHLSDIAPCPI</sequence>
<reference evidence="3" key="2">
    <citation type="submission" date="2015-01" db="EMBL/GenBank/DDBJ databases">
        <title>Evolutionary Origins and Diversification of the Mycorrhizal Mutualists.</title>
        <authorList>
            <consortium name="DOE Joint Genome Institute"/>
            <consortium name="Mycorrhizal Genomics Consortium"/>
            <person name="Kohler A."/>
            <person name="Kuo A."/>
            <person name="Nagy L.G."/>
            <person name="Floudas D."/>
            <person name="Copeland A."/>
            <person name="Barry K.W."/>
            <person name="Cichocki N."/>
            <person name="Veneault-Fourrey C."/>
            <person name="LaButti K."/>
            <person name="Lindquist E.A."/>
            <person name="Lipzen A."/>
            <person name="Lundell T."/>
            <person name="Morin E."/>
            <person name="Murat C."/>
            <person name="Riley R."/>
            <person name="Ohm R."/>
            <person name="Sun H."/>
            <person name="Tunlid A."/>
            <person name="Henrissat B."/>
            <person name="Grigoriev I.V."/>
            <person name="Hibbett D.S."/>
            <person name="Martin F."/>
        </authorList>
    </citation>
    <scope>NUCLEOTIDE SEQUENCE [LARGE SCALE GENOMIC DNA]</scope>
    <source>
        <strain evidence="3">Marx 270</strain>
    </source>
</reference>
<name>A0A0C3MW80_PISTI</name>
<evidence type="ECO:0000256" key="1">
    <source>
        <dbReference type="SAM" id="Phobius"/>
    </source>
</evidence>
<dbReference type="InParanoid" id="A0A0C3MW80"/>